<comment type="caution">
    <text evidence="5">The sequence shown here is derived from an EMBL/GenBank/DDBJ whole genome shotgun (WGS) entry which is preliminary data.</text>
</comment>
<dbReference type="Gene3D" id="1.10.10.60">
    <property type="entry name" value="Homeodomain-like"/>
    <property type="match status" value="1"/>
</dbReference>
<keyword evidence="6" id="KW-1185">Reference proteome</keyword>
<dbReference type="SUPFAM" id="SSF46689">
    <property type="entry name" value="Homeodomain-like"/>
    <property type="match status" value="1"/>
</dbReference>
<feature type="region of interest" description="Disordered" evidence="3">
    <location>
        <begin position="435"/>
        <end position="456"/>
    </location>
</feature>
<gene>
    <name evidence="5" type="ORF">GCM10022419_081000</name>
</gene>
<dbReference type="InterPro" id="IPR011990">
    <property type="entry name" value="TPR-like_helical_dom_sf"/>
</dbReference>
<dbReference type="Proteomes" id="UP001500630">
    <property type="component" value="Unassembled WGS sequence"/>
</dbReference>
<reference evidence="6" key="1">
    <citation type="journal article" date="2019" name="Int. J. Syst. Evol. Microbiol.">
        <title>The Global Catalogue of Microorganisms (GCM) 10K type strain sequencing project: providing services to taxonomists for standard genome sequencing and annotation.</title>
        <authorList>
            <consortium name="The Broad Institute Genomics Platform"/>
            <consortium name="The Broad Institute Genome Sequencing Center for Infectious Disease"/>
            <person name="Wu L."/>
            <person name="Ma J."/>
        </authorList>
    </citation>
    <scope>NUCLEOTIDE SEQUENCE [LARGE SCALE GENOMIC DNA]</scope>
    <source>
        <strain evidence="6">JCM 17326</strain>
    </source>
</reference>
<dbReference type="PROSITE" id="PS50005">
    <property type="entry name" value="TPR"/>
    <property type="match status" value="1"/>
</dbReference>
<dbReference type="SUPFAM" id="SSF48452">
    <property type="entry name" value="TPR-like"/>
    <property type="match status" value="1"/>
</dbReference>
<evidence type="ECO:0000259" key="4">
    <source>
        <dbReference type="Pfam" id="PF00239"/>
    </source>
</evidence>
<dbReference type="InterPro" id="IPR036162">
    <property type="entry name" value="Resolvase-like_N_sf"/>
</dbReference>
<sequence>MNVERALDLLAQCAYRFWDDHGTDEIGALLAEARACYDAAEHADPAAVAIGRCLIAAFELRLCTDVENQLNSGWDYDLEGPPLNGVEEDDWDDVSRPVAERAAEAARAALDADPEDPLVPIHLGHALAWLGDRDGAVAAYREALRRDPFDEQADACLETLEAETGPPPALETSPRSYAFALLREGARISNSEWIDIGHVFRTLAAAQEAAEARLRETGDLTREDLDGFIKLELHVHRPGQPIVTFELIGRIPSEPNEGPFRFDWSDVSPGRALGAFAAAGDASADREPGVLLNVFDGQQIYCDIYGNSERDRTLALRHGHVIGSIVHFNHAAWNPLLADTRICTTSLERPFKKGSLLVKDLQVGPSDVIFGTHTLSGARADHGQQAARPRHHRSVADEELDLGTKEGPFMLAVLAAAAEYELELRAERQAKGIAAAKRRESTGAMLPGKKKTGRPRVIGPAELATPRRLVDEGVSITEAARTLKIGRSTAYAALAGR</sequence>
<proteinExistence type="inferred from homology"/>
<evidence type="ECO:0000313" key="5">
    <source>
        <dbReference type="EMBL" id="GAA3586603.1"/>
    </source>
</evidence>
<dbReference type="InterPro" id="IPR006119">
    <property type="entry name" value="Resolv_N"/>
</dbReference>
<name>A0ABP6YMD2_9ACTN</name>
<dbReference type="InterPro" id="IPR019734">
    <property type="entry name" value="TPR_rpt"/>
</dbReference>
<keyword evidence="2" id="KW-0802">TPR repeat</keyword>
<feature type="repeat" description="TPR" evidence="2">
    <location>
        <begin position="117"/>
        <end position="150"/>
    </location>
</feature>
<dbReference type="EMBL" id="BAABDQ010000023">
    <property type="protein sequence ID" value="GAA3586603.1"/>
    <property type="molecule type" value="Genomic_DNA"/>
</dbReference>
<evidence type="ECO:0000256" key="2">
    <source>
        <dbReference type="PROSITE-ProRule" id="PRU00339"/>
    </source>
</evidence>
<dbReference type="CDD" id="cd00569">
    <property type="entry name" value="HTH_Hin_like"/>
    <property type="match status" value="1"/>
</dbReference>
<organism evidence="5 6">
    <name type="scientific">Nonomuraea rosea</name>
    <dbReference type="NCBI Taxonomy" id="638574"/>
    <lineage>
        <taxon>Bacteria</taxon>
        <taxon>Bacillati</taxon>
        <taxon>Actinomycetota</taxon>
        <taxon>Actinomycetes</taxon>
        <taxon>Streptosporangiales</taxon>
        <taxon>Streptosporangiaceae</taxon>
        <taxon>Nonomuraea</taxon>
    </lineage>
</organism>
<dbReference type="SUPFAM" id="SSF53041">
    <property type="entry name" value="Resolvase-like"/>
    <property type="match status" value="1"/>
</dbReference>
<evidence type="ECO:0000256" key="3">
    <source>
        <dbReference type="SAM" id="MobiDB-lite"/>
    </source>
</evidence>
<feature type="domain" description="Resolvase/invertase-type recombinase catalytic" evidence="4">
    <location>
        <begin position="396"/>
        <end position="440"/>
    </location>
</feature>
<protein>
    <recommendedName>
        <fullName evidence="4">Resolvase/invertase-type recombinase catalytic domain-containing protein</fullName>
    </recommendedName>
</protein>
<comment type="similarity">
    <text evidence="1">Belongs to the site-specific recombinase resolvase family.</text>
</comment>
<evidence type="ECO:0000256" key="1">
    <source>
        <dbReference type="ARBA" id="ARBA00009913"/>
    </source>
</evidence>
<dbReference type="Gene3D" id="1.25.40.10">
    <property type="entry name" value="Tetratricopeptide repeat domain"/>
    <property type="match status" value="1"/>
</dbReference>
<evidence type="ECO:0000313" key="6">
    <source>
        <dbReference type="Proteomes" id="UP001500630"/>
    </source>
</evidence>
<dbReference type="Pfam" id="PF00239">
    <property type="entry name" value="Resolvase"/>
    <property type="match status" value="1"/>
</dbReference>
<accession>A0ABP6YMD2</accession>
<dbReference type="InterPro" id="IPR009057">
    <property type="entry name" value="Homeodomain-like_sf"/>
</dbReference>
<dbReference type="RefSeq" id="WP_345570390.1">
    <property type="nucleotide sequence ID" value="NZ_BAABDQ010000023.1"/>
</dbReference>